<gene>
    <name evidence="3" type="ORF">F0L46_06180</name>
</gene>
<dbReference type="GO" id="GO:0016758">
    <property type="term" value="F:hexosyltransferase activity"/>
    <property type="evidence" value="ECO:0007669"/>
    <property type="project" value="InterPro"/>
</dbReference>
<dbReference type="PANTHER" id="PTHR21015">
    <property type="entry name" value="UDP-N-ACETYLGLUCOSAMINE--N-ACETYLMURAMYL-(PENTAPEPTIDE) PYROPHOSPHORYL-UNDECAPRENOL N-ACETYLGLUCOSAMINE TRANSFERASE 1"/>
    <property type="match status" value="1"/>
</dbReference>
<keyword evidence="4" id="KW-1185">Reference proteome</keyword>
<evidence type="ECO:0000256" key="1">
    <source>
        <dbReference type="SAM" id="MobiDB-lite"/>
    </source>
</evidence>
<dbReference type="InterPro" id="IPR007235">
    <property type="entry name" value="Glyco_trans_28_C"/>
</dbReference>
<reference evidence="3 4" key="1">
    <citation type="submission" date="2019-09" db="EMBL/GenBank/DDBJ databases">
        <title>Salinarimonas rosea gen. nov., sp. nov., a new member of the a-2 subgroup of the Proteobacteria.</title>
        <authorList>
            <person name="Liu J."/>
        </authorList>
    </citation>
    <scope>NUCLEOTIDE SEQUENCE [LARGE SCALE GENOMIC DNA]</scope>
    <source>
        <strain evidence="3 4">BN140002</strain>
    </source>
</reference>
<name>A0A5B2VGJ4_9HYPH</name>
<dbReference type="PANTHER" id="PTHR21015:SF28">
    <property type="entry name" value="SLL1722 PROTEIN"/>
    <property type="match status" value="1"/>
</dbReference>
<proteinExistence type="predicted"/>
<dbReference type="AlphaFoldDB" id="A0A5B2VGJ4"/>
<dbReference type="Proteomes" id="UP000323142">
    <property type="component" value="Unassembled WGS sequence"/>
</dbReference>
<dbReference type="Gene3D" id="3.40.50.2000">
    <property type="entry name" value="Glycogen Phosphorylase B"/>
    <property type="match status" value="1"/>
</dbReference>
<evidence type="ECO:0000313" key="4">
    <source>
        <dbReference type="Proteomes" id="UP000323142"/>
    </source>
</evidence>
<organism evidence="3 4">
    <name type="scientific">Salinarimonas soli</name>
    <dbReference type="NCBI Taxonomy" id="1638099"/>
    <lineage>
        <taxon>Bacteria</taxon>
        <taxon>Pseudomonadati</taxon>
        <taxon>Pseudomonadota</taxon>
        <taxon>Alphaproteobacteria</taxon>
        <taxon>Hyphomicrobiales</taxon>
        <taxon>Salinarimonadaceae</taxon>
        <taxon>Salinarimonas</taxon>
    </lineage>
</organism>
<protein>
    <recommendedName>
        <fullName evidence="2">Glycosyl transferase family 28 C-terminal domain-containing protein</fullName>
    </recommendedName>
</protein>
<dbReference type="RefSeq" id="WP_149816179.1">
    <property type="nucleotide sequence ID" value="NZ_VUOA01000014.1"/>
</dbReference>
<feature type="region of interest" description="Disordered" evidence="1">
    <location>
        <begin position="1"/>
        <end position="24"/>
    </location>
</feature>
<comment type="caution">
    <text evidence="3">The sequence shown here is derived from an EMBL/GenBank/DDBJ whole genome shotgun (WGS) entry which is preliminary data.</text>
</comment>
<dbReference type="SUPFAM" id="SSF53756">
    <property type="entry name" value="UDP-Glycosyltransferase/glycogen phosphorylase"/>
    <property type="match status" value="1"/>
</dbReference>
<feature type="domain" description="Glycosyl transferase family 28 C-terminal" evidence="2">
    <location>
        <begin position="249"/>
        <end position="341"/>
    </location>
</feature>
<dbReference type="EMBL" id="VUOA01000014">
    <property type="protein sequence ID" value="KAA2238231.1"/>
    <property type="molecule type" value="Genomic_DNA"/>
</dbReference>
<dbReference type="Pfam" id="PF04101">
    <property type="entry name" value="Glyco_tran_28_C"/>
    <property type="match status" value="1"/>
</dbReference>
<evidence type="ECO:0000313" key="3">
    <source>
        <dbReference type="EMBL" id="KAA2238231.1"/>
    </source>
</evidence>
<evidence type="ECO:0000259" key="2">
    <source>
        <dbReference type="Pfam" id="PF04101"/>
    </source>
</evidence>
<dbReference type="OrthoDB" id="9802126at2"/>
<reference evidence="3 4" key="2">
    <citation type="submission" date="2019-09" db="EMBL/GenBank/DDBJ databases">
        <authorList>
            <person name="Jin C."/>
        </authorList>
    </citation>
    <scope>NUCLEOTIDE SEQUENCE [LARGE SCALE GENOMIC DNA]</scope>
    <source>
        <strain evidence="3 4">BN140002</strain>
    </source>
</reference>
<accession>A0A5B2VGJ4</accession>
<sequence>MSDTILAGSHFAQGARPTPRGGDGSHRVLIYSHDTYGLGHLRRARAIANALVAGRSDTSVLILSGSPVAGSFDFGKRVDFVRIPGVRKLSNGEYECPNLDLSIDEATRLREAIILQTARSFRPDLFIVDKEPTGFRGEILPTLSHLAGTGARLVLGLRDVLDEPEVVRDEWQRKGAFDVLDLYDEMWIYGLQEIYEPLAALPLTPAQCERIHYTGYLRRELPRRRTGSSEARGAGAPFVLVTTGGGGDGGDLVDWVISAYETDPTLDQSALIVFGPFLDRERRAAFQTRIGAISALDAITFDAKIEHLMRRAQAVVAMGGYNTFCEILSLDKPALIVPRRTPRLEQSIRALAADRLGLVGMLEDADGVRDPAEMARALRALPTRAPPSKVVVPGLLDGLDAIRSRFEAHVQARRAPRPLRAAE</sequence>